<keyword evidence="2" id="KW-1185">Reference proteome</keyword>
<gene>
    <name evidence="1" type="ORF">SAMN05421739_101643</name>
</gene>
<dbReference type="AlphaFoldDB" id="A0A1I2NFH1"/>
<dbReference type="STRING" id="1436961.SAMN05421739_101643"/>
<evidence type="ECO:0000313" key="2">
    <source>
        <dbReference type="Proteomes" id="UP000198724"/>
    </source>
</evidence>
<reference evidence="2" key="1">
    <citation type="submission" date="2016-10" db="EMBL/GenBank/DDBJ databases">
        <authorList>
            <person name="Varghese N."/>
            <person name="Submissions S."/>
        </authorList>
    </citation>
    <scope>NUCLEOTIDE SEQUENCE [LARGE SCALE GENOMIC DNA]</scope>
    <source>
        <strain evidence="2">LP51</strain>
    </source>
</reference>
<evidence type="ECO:0000313" key="1">
    <source>
        <dbReference type="EMBL" id="SFG00256.1"/>
    </source>
</evidence>
<protein>
    <submittedName>
        <fullName evidence="1">Uncharacterized protein</fullName>
    </submittedName>
</protein>
<dbReference type="Proteomes" id="UP000198724">
    <property type="component" value="Unassembled WGS sequence"/>
</dbReference>
<dbReference type="OrthoDB" id="848076at2"/>
<name>A0A1I2NFH1_9BACT</name>
<proteinExistence type="predicted"/>
<dbReference type="EMBL" id="FOOT01000001">
    <property type="protein sequence ID" value="SFG00256.1"/>
    <property type="molecule type" value="Genomic_DNA"/>
</dbReference>
<accession>A0A1I2NFH1</accession>
<sequence length="281" mass="32026">MKKILRALFGLNGQTGNRKVVGSPESTDTGSMPYLRESEQRLMALEDLYARYRHTPHAAQFKLVIEKTRRIHAYLVSRGRVNELELFHVQHTDHFLSTYTAILDAQQEAKEHVMSQPPRRAPQPVSKPGGVLGRTVVFGPFRSEHKEVKAARTVNRETSQRAYQAIAEAKIEVPRLALPEIAINTYATIVYLREDLSDGLTTSEIGFTSTPEEKEAFVNYISSRLGIDHLTYAGNAMVYVPTHDSKHPAEMLPVLHWHGTPYVLSLEDYRLYPVRTYRTRR</sequence>
<dbReference type="RefSeq" id="WP_092098953.1">
    <property type="nucleotide sequence ID" value="NZ_FOOT01000001.1"/>
</dbReference>
<organism evidence="1 2">
    <name type="scientific">Pontibacter chinhatensis</name>
    <dbReference type="NCBI Taxonomy" id="1436961"/>
    <lineage>
        <taxon>Bacteria</taxon>
        <taxon>Pseudomonadati</taxon>
        <taxon>Bacteroidota</taxon>
        <taxon>Cytophagia</taxon>
        <taxon>Cytophagales</taxon>
        <taxon>Hymenobacteraceae</taxon>
        <taxon>Pontibacter</taxon>
    </lineage>
</organism>